<dbReference type="Gene3D" id="3.40.50.300">
    <property type="entry name" value="P-loop containing nucleotide triphosphate hydrolases"/>
    <property type="match status" value="1"/>
</dbReference>
<dbReference type="InterPro" id="IPR003593">
    <property type="entry name" value="AAA+_ATPase"/>
</dbReference>
<dbReference type="InterPro" id="IPR049945">
    <property type="entry name" value="AAA_22"/>
</dbReference>
<dbReference type="EMBL" id="JBHRYR010000002">
    <property type="protein sequence ID" value="MFC3851951.1"/>
    <property type="molecule type" value="Genomic_DNA"/>
</dbReference>
<protein>
    <submittedName>
        <fullName evidence="3">ExeA family protein</fullName>
    </submittedName>
</protein>
<accession>A0ABV7ZUU9</accession>
<dbReference type="InterPro" id="IPR027417">
    <property type="entry name" value="P-loop_NTPase"/>
</dbReference>
<feature type="domain" description="AAA+ ATPase" evidence="2">
    <location>
        <begin position="19"/>
        <end position="167"/>
    </location>
</feature>
<reference evidence="4" key="1">
    <citation type="journal article" date="2019" name="Int. J. Syst. Evol. Microbiol.">
        <title>The Global Catalogue of Microorganisms (GCM) 10K type strain sequencing project: providing services to taxonomists for standard genome sequencing and annotation.</title>
        <authorList>
            <consortium name="The Broad Institute Genomics Platform"/>
            <consortium name="The Broad Institute Genome Sequencing Center for Infectious Disease"/>
            <person name="Wu L."/>
            <person name="Ma J."/>
        </authorList>
    </citation>
    <scope>NUCLEOTIDE SEQUENCE [LARGE SCALE GENOMIC DNA]</scope>
    <source>
        <strain evidence="4">IBRC 10765</strain>
    </source>
</reference>
<feature type="region of interest" description="Disordered" evidence="1">
    <location>
        <begin position="290"/>
        <end position="312"/>
    </location>
</feature>
<evidence type="ECO:0000256" key="1">
    <source>
        <dbReference type="SAM" id="MobiDB-lite"/>
    </source>
</evidence>
<dbReference type="SUPFAM" id="SSF52540">
    <property type="entry name" value="P-loop containing nucleoside triphosphate hydrolases"/>
    <property type="match status" value="1"/>
</dbReference>
<gene>
    <name evidence="3" type="ORF">ACFOOG_03805</name>
</gene>
<comment type="caution">
    <text evidence="3">The sequence shown here is derived from an EMBL/GenBank/DDBJ whole genome shotgun (WGS) entry which is preliminary data.</text>
</comment>
<dbReference type="PANTHER" id="PTHR35894:SF1">
    <property type="entry name" value="PHOSPHORIBULOKINASE _ URIDINE KINASE FAMILY"/>
    <property type="match status" value="1"/>
</dbReference>
<proteinExistence type="predicted"/>
<evidence type="ECO:0000313" key="4">
    <source>
        <dbReference type="Proteomes" id="UP001595617"/>
    </source>
</evidence>
<name>A0ABV7ZUU9_9GAMM</name>
<sequence length="312" mass="34164">MSQQHSRAYVYMDSTTWSPESFVVISGEVGSGKTTLLKKLIRGMKRELQLIHLAYTNLQSDDLFHLLAREAGLEVTDTNKIAMLFAIKDHLVRMSNRNIPVILAVDEAQNLSAENLEDIRMLAGLEGESGPMMRVILLGQPELRQSINAIPQLAQRVKLHFHLGGLSESETKGYINHRLYVAGYRGAPLFTGELVTRIQDVSRGIPRLINKLCDGLMLCAYADERCHIEMDDLDEIRRDVMAEDLFATALGTAPERAPSHGDAGVDHNTLLRIAIALESIAASLEAAAPTVETSVTPSSGPAATTPLKAAQK</sequence>
<evidence type="ECO:0000259" key="2">
    <source>
        <dbReference type="SMART" id="SM00382"/>
    </source>
</evidence>
<dbReference type="SMART" id="SM00382">
    <property type="entry name" value="AAA"/>
    <property type="match status" value="1"/>
</dbReference>
<organism evidence="3 4">
    <name type="scientific">Saccharospirillum mangrovi</name>
    <dbReference type="NCBI Taxonomy" id="2161747"/>
    <lineage>
        <taxon>Bacteria</taxon>
        <taxon>Pseudomonadati</taxon>
        <taxon>Pseudomonadota</taxon>
        <taxon>Gammaproteobacteria</taxon>
        <taxon>Oceanospirillales</taxon>
        <taxon>Saccharospirillaceae</taxon>
        <taxon>Saccharospirillum</taxon>
    </lineage>
</organism>
<dbReference type="PANTHER" id="PTHR35894">
    <property type="entry name" value="GENERAL SECRETION PATHWAY PROTEIN A-RELATED"/>
    <property type="match status" value="1"/>
</dbReference>
<feature type="compositionally biased region" description="Polar residues" evidence="1">
    <location>
        <begin position="291"/>
        <end position="302"/>
    </location>
</feature>
<keyword evidence="4" id="KW-1185">Reference proteome</keyword>
<dbReference type="RefSeq" id="WP_380693530.1">
    <property type="nucleotide sequence ID" value="NZ_JBHRYR010000002.1"/>
</dbReference>
<dbReference type="Proteomes" id="UP001595617">
    <property type="component" value="Unassembled WGS sequence"/>
</dbReference>
<dbReference type="InterPro" id="IPR052026">
    <property type="entry name" value="ExeA_AAA_ATPase_DNA-bind"/>
</dbReference>
<evidence type="ECO:0000313" key="3">
    <source>
        <dbReference type="EMBL" id="MFC3851951.1"/>
    </source>
</evidence>
<dbReference type="Pfam" id="PF13401">
    <property type="entry name" value="AAA_22"/>
    <property type="match status" value="1"/>
</dbReference>